<dbReference type="PANTHER" id="PTHR30168">
    <property type="entry name" value="PUTATIVE MEMBRANE PROTEIN YPFJ"/>
    <property type="match status" value="1"/>
</dbReference>
<keyword evidence="3 5" id="KW-1133">Transmembrane helix</keyword>
<dbReference type="Pfam" id="PF04228">
    <property type="entry name" value="Zn_peptidase"/>
    <property type="match status" value="1"/>
</dbReference>
<dbReference type="eggNOG" id="COG2321">
    <property type="taxonomic scope" value="Bacteria"/>
</dbReference>
<dbReference type="OrthoDB" id="9774900at2"/>
<dbReference type="GO" id="GO:0016020">
    <property type="term" value="C:membrane"/>
    <property type="evidence" value="ECO:0007669"/>
    <property type="project" value="UniProtKB-SubCell"/>
</dbReference>
<keyword evidence="4 5" id="KW-0472">Membrane</keyword>
<organism evidence="6 7">
    <name type="scientific">Porphyromonas macacae</name>
    <dbReference type="NCBI Taxonomy" id="28115"/>
    <lineage>
        <taxon>Bacteria</taxon>
        <taxon>Pseudomonadati</taxon>
        <taxon>Bacteroidota</taxon>
        <taxon>Bacteroidia</taxon>
        <taxon>Bacteroidales</taxon>
        <taxon>Porphyromonadaceae</taxon>
        <taxon>Porphyromonas</taxon>
    </lineage>
</organism>
<dbReference type="RefSeq" id="WP_036874305.1">
    <property type="nucleotide sequence ID" value="NZ_JRFA01000019.1"/>
</dbReference>
<dbReference type="InterPro" id="IPR007343">
    <property type="entry name" value="Uncharacterised_pept_Zn_put"/>
</dbReference>
<keyword evidence="2 5" id="KW-0812">Transmembrane</keyword>
<evidence type="ECO:0000313" key="6">
    <source>
        <dbReference type="EMBL" id="KGN73704.1"/>
    </source>
</evidence>
<keyword evidence="6" id="KW-0378">Hydrolase</keyword>
<comment type="caution">
    <text evidence="6">The sequence shown here is derived from an EMBL/GenBank/DDBJ whole genome shotgun (WGS) entry which is preliminary data.</text>
</comment>
<evidence type="ECO:0000256" key="2">
    <source>
        <dbReference type="ARBA" id="ARBA00022692"/>
    </source>
</evidence>
<dbReference type="AlphaFoldDB" id="A0A0A2EB88"/>
<evidence type="ECO:0000256" key="1">
    <source>
        <dbReference type="ARBA" id="ARBA00004167"/>
    </source>
</evidence>
<evidence type="ECO:0000256" key="4">
    <source>
        <dbReference type="ARBA" id="ARBA00023136"/>
    </source>
</evidence>
<evidence type="ECO:0000256" key="3">
    <source>
        <dbReference type="ARBA" id="ARBA00022989"/>
    </source>
</evidence>
<dbReference type="PANTHER" id="PTHR30168:SF0">
    <property type="entry name" value="INNER MEMBRANE PROTEIN"/>
    <property type="match status" value="1"/>
</dbReference>
<keyword evidence="6" id="KW-0482">Metalloprotease</keyword>
<name>A0A0A2EB88_9PORP</name>
<dbReference type="EMBL" id="JRFA01000019">
    <property type="protein sequence ID" value="KGN73704.1"/>
    <property type="molecule type" value="Genomic_DNA"/>
</dbReference>
<dbReference type="STRING" id="28115.HQ47_07095"/>
<dbReference type="Proteomes" id="UP000030103">
    <property type="component" value="Unassembled WGS sequence"/>
</dbReference>
<comment type="subcellular location">
    <subcellularLocation>
        <location evidence="1">Membrane</location>
        <topology evidence="1">Single-pass membrane protein</topology>
    </subcellularLocation>
</comment>
<evidence type="ECO:0000256" key="5">
    <source>
        <dbReference type="SAM" id="Phobius"/>
    </source>
</evidence>
<accession>A0A0A2EB88</accession>
<gene>
    <name evidence="6" type="ORF">HQ47_07095</name>
</gene>
<dbReference type="GO" id="GO:0006508">
    <property type="term" value="P:proteolysis"/>
    <property type="evidence" value="ECO:0007669"/>
    <property type="project" value="UniProtKB-KW"/>
</dbReference>
<reference evidence="6 7" key="1">
    <citation type="submission" date="2014-09" db="EMBL/GenBank/DDBJ databases">
        <title>Draft Genome Sequence of Porphyromonas macacae COT-192_OH2859.</title>
        <authorList>
            <person name="Wallis C."/>
            <person name="Deusch O."/>
            <person name="O'Flynn C."/>
            <person name="Davis I."/>
            <person name="Horsfall A."/>
            <person name="Kirkwood N."/>
            <person name="Harris S."/>
            <person name="Eisen J.A."/>
            <person name="Coil D.A."/>
            <person name="Darling A.E."/>
            <person name="Jospin G."/>
            <person name="Alexiev A."/>
        </authorList>
    </citation>
    <scope>NUCLEOTIDE SEQUENCE [LARGE SCALE GENOMIC DNA]</scope>
    <source>
        <strain evidence="7">COT-192 OH2859</strain>
    </source>
</reference>
<evidence type="ECO:0000313" key="7">
    <source>
        <dbReference type="Proteomes" id="UP000030103"/>
    </source>
</evidence>
<keyword evidence="7" id="KW-1185">Reference proteome</keyword>
<protein>
    <submittedName>
        <fullName evidence="6">Metalloprotease</fullName>
    </submittedName>
</protein>
<sequence length="289" mass="32289">MKWIKKNNDTGNFDDRRGRVSSKNVLGGIGGIIVLLLALFLGQDPGKLLEIANTAMGDRAKEETIDPGRAHEYEEWKDFTLNVFNSCNDVWTDIFNKQLNKNYEKPTLVVYTDQTHSGCGGAMAQMGPFYCPADIKVYIDLSFFKELSERFKAPGDLAMAYVTAHEVGHHVQKLLGILDAFHSQRGKISQKEYNKLNVKVELQADFFAGLWAHYAQKMGIIELEEGDLEEALNAAHAIGDDTLQKAANGRAAPDTFTHGTSSQRMTWFKKGFLTGDFRQGDTFNDPSLN</sequence>
<proteinExistence type="predicted"/>
<feature type="transmembrane region" description="Helical" evidence="5">
    <location>
        <begin position="25"/>
        <end position="42"/>
    </location>
</feature>
<dbReference type="GO" id="GO:0008237">
    <property type="term" value="F:metallopeptidase activity"/>
    <property type="evidence" value="ECO:0007669"/>
    <property type="project" value="UniProtKB-KW"/>
</dbReference>
<keyword evidence="6" id="KW-0645">Protease</keyword>